<dbReference type="SUPFAM" id="SSF51395">
    <property type="entry name" value="FMN-linked oxidoreductases"/>
    <property type="match status" value="1"/>
</dbReference>
<keyword evidence="3" id="KW-0560">Oxidoreductase</keyword>
<dbReference type="InterPro" id="IPR045247">
    <property type="entry name" value="Oye-like"/>
</dbReference>
<dbReference type="OrthoDB" id="9804454at2"/>
<proteinExistence type="inferred from homology"/>
<feature type="domain" description="NADH:flavin oxidoreductase/NADH oxidase N-terminal" evidence="4">
    <location>
        <begin position="6"/>
        <end position="346"/>
    </location>
</feature>
<dbReference type="GO" id="GO:0010181">
    <property type="term" value="F:FMN binding"/>
    <property type="evidence" value="ECO:0007669"/>
    <property type="project" value="InterPro"/>
</dbReference>
<evidence type="ECO:0000259" key="4">
    <source>
        <dbReference type="Pfam" id="PF00724"/>
    </source>
</evidence>
<protein>
    <submittedName>
        <fullName evidence="5">Alkene reductase</fullName>
    </submittedName>
</protein>
<evidence type="ECO:0000256" key="1">
    <source>
        <dbReference type="ARBA" id="ARBA00001917"/>
    </source>
</evidence>
<comment type="caution">
    <text evidence="5">The sequence shown here is derived from an EMBL/GenBank/DDBJ whole genome shotgun (WGS) entry which is preliminary data.</text>
</comment>
<accession>A0A432VBF3</accession>
<name>A0A432VBF3_9HYPH</name>
<dbReference type="InterPro" id="IPR001155">
    <property type="entry name" value="OxRdtase_FMN_N"/>
</dbReference>
<organism evidence="5 6">
    <name type="scientific">Borborobacter arsenicus</name>
    <dbReference type="NCBI Taxonomy" id="1851146"/>
    <lineage>
        <taxon>Bacteria</taxon>
        <taxon>Pseudomonadati</taxon>
        <taxon>Pseudomonadota</taxon>
        <taxon>Alphaproteobacteria</taxon>
        <taxon>Hyphomicrobiales</taxon>
        <taxon>Phyllobacteriaceae</taxon>
        <taxon>Borborobacter</taxon>
    </lineage>
</organism>
<dbReference type="EMBL" id="RKST01000001">
    <property type="protein sequence ID" value="RUM99502.1"/>
    <property type="molecule type" value="Genomic_DNA"/>
</dbReference>
<keyword evidence="6" id="KW-1185">Reference proteome</keyword>
<dbReference type="AlphaFoldDB" id="A0A432VBF3"/>
<dbReference type="Gene3D" id="3.20.20.70">
    <property type="entry name" value="Aldolase class I"/>
    <property type="match status" value="1"/>
</dbReference>
<dbReference type="GO" id="GO:0005829">
    <property type="term" value="C:cytosol"/>
    <property type="evidence" value="ECO:0007669"/>
    <property type="project" value="UniProtKB-ARBA"/>
</dbReference>
<evidence type="ECO:0000313" key="5">
    <source>
        <dbReference type="EMBL" id="RUM99502.1"/>
    </source>
</evidence>
<dbReference type="PANTHER" id="PTHR22893">
    <property type="entry name" value="NADH OXIDOREDUCTASE-RELATED"/>
    <property type="match status" value="1"/>
</dbReference>
<dbReference type="InterPro" id="IPR013785">
    <property type="entry name" value="Aldolase_TIM"/>
</dbReference>
<gene>
    <name evidence="5" type="ORF">EET67_00940</name>
</gene>
<sequence length="373" mass="40256">MAQDPLFKPLILGALALKHRIVMAPLTRMRTKQPGNVPYALNAEYYGQRASDGGLQITEATDISPQSQGYRWVPGIYTPDQIAGWKEVTEAVHAKGGFIVNQIWHVGRISHSSLQPNGALPGAPSAIAPPGEHYDADGNTVPFETPHALTLDGIAAIKGDFVQAARNARHAGFDGVEIHGANGYLLDQFLNDGSNKRTDIYGGSIENRSRFLLEVADAVAAVTGAGRVGVRLSPWSNIQGMTDSDGVKLWEYVITELGKRDLAYLHLIEPRADFTNDEKPLNMDAPDVAALFKKGFGGPIISAGGFQPDTARAAISTGNSDAIAFGRPFIANPDLPERIRRNVPLNKHVRVTFYGGAEEGYTDYPFLEQAAAE</sequence>
<evidence type="ECO:0000256" key="2">
    <source>
        <dbReference type="ARBA" id="ARBA00005979"/>
    </source>
</evidence>
<dbReference type="RefSeq" id="WP_128625742.1">
    <property type="nucleotide sequence ID" value="NZ_RKST01000001.1"/>
</dbReference>
<comment type="cofactor">
    <cofactor evidence="1">
        <name>FMN</name>
        <dbReference type="ChEBI" id="CHEBI:58210"/>
    </cofactor>
</comment>
<evidence type="ECO:0000256" key="3">
    <source>
        <dbReference type="ARBA" id="ARBA00023002"/>
    </source>
</evidence>
<dbReference type="Proteomes" id="UP000281647">
    <property type="component" value="Unassembled WGS sequence"/>
</dbReference>
<reference evidence="5 6" key="1">
    <citation type="submission" date="2018-11" db="EMBL/GenBank/DDBJ databases">
        <title>Pseudaminobacter arsenicus sp. nov., an arsenic-resistant bacterium isolated from arsenic-rich aquifers.</title>
        <authorList>
            <person name="Mu Y."/>
        </authorList>
    </citation>
    <scope>NUCLEOTIDE SEQUENCE [LARGE SCALE GENOMIC DNA]</scope>
    <source>
        <strain evidence="5 6">CB3</strain>
    </source>
</reference>
<comment type="similarity">
    <text evidence="2">Belongs to the NADH:flavin oxidoreductase/NADH oxidase family.</text>
</comment>
<dbReference type="GO" id="GO:0016628">
    <property type="term" value="F:oxidoreductase activity, acting on the CH-CH group of donors, NAD or NADP as acceptor"/>
    <property type="evidence" value="ECO:0007669"/>
    <property type="project" value="UniProtKB-ARBA"/>
</dbReference>
<evidence type="ECO:0000313" key="6">
    <source>
        <dbReference type="Proteomes" id="UP000281647"/>
    </source>
</evidence>
<dbReference type="CDD" id="cd02933">
    <property type="entry name" value="OYE_like_FMN"/>
    <property type="match status" value="1"/>
</dbReference>
<dbReference type="Pfam" id="PF00724">
    <property type="entry name" value="Oxidored_FMN"/>
    <property type="match status" value="1"/>
</dbReference>
<dbReference type="PANTHER" id="PTHR22893:SF91">
    <property type="entry name" value="NADPH DEHYDROGENASE 2-RELATED"/>
    <property type="match status" value="1"/>
</dbReference>
<dbReference type="FunFam" id="3.20.20.70:FF:000059">
    <property type="entry name" value="N-ethylmaleimide reductase, FMN-linked"/>
    <property type="match status" value="1"/>
</dbReference>